<proteinExistence type="predicted"/>
<evidence type="ECO:0000313" key="1">
    <source>
        <dbReference type="EMBL" id="CEK54018.1"/>
    </source>
</evidence>
<name>A0A0B6YD26_9EUPU</name>
<gene>
    <name evidence="1" type="primary">ORF21771</name>
</gene>
<dbReference type="EMBL" id="HACG01007153">
    <property type="protein sequence ID" value="CEK54018.1"/>
    <property type="molecule type" value="Transcribed_RNA"/>
</dbReference>
<dbReference type="AlphaFoldDB" id="A0A0B6YD26"/>
<feature type="non-terminal residue" evidence="1">
    <location>
        <position position="65"/>
    </location>
</feature>
<sequence length="65" mass="7249">MKDGELWLQIPLSASTPLPISRGLLRRSLTQLDATEKVSLGTIIVMIRIESITDIRRLKSTTLNS</sequence>
<reference evidence="1" key="1">
    <citation type="submission" date="2014-12" db="EMBL/GenBank/DDBJ databases">
        <title>Insight into the proteome of Arion vulgaris.</title>
        <authorList>
            <person name="Aradska J."/>
            <person name="Bulat T."/>
            <person name="Smidak R."/>
            <person name="Sarate P."/>
            <person name="Gangsoo J."/>
            <person name="Sialana F."/>
            <person name="Bilban M."/>
            <person name="Lubec G."/>
        </authorList>
    </citation>
    <scope>NUCLEOTIDE SEQUENCE</scope>
    <source>
        <tissue evidence="1">Skin</tissue>
    </source>
</reference>
<organism evidence="1">
    <name type="scientific">Arion vulgaris</name>
    <dbReference type="NCBI Taxonomy" id="1028688"/>
    <lineage>
        <taxon>Eukaryota</taxon>
        <taxon>Metazoa</taxon>
        <taxon>Spiralia</taxon>
        <taxon>Lophotrochozoa</taxon>
        <taxon>Mollusca</taxon>
        <taxon>Gastropoda</taxon>
        <taxon>Heterobranchia</taxon>
        <taxon>Euthyneura</taxon>
        <taxon>Panpulmonata</taxon>
        <taxon>Eupulmonata</taxon>
        <taxon>Stylommatophora</taxon>
        <taxon>Helicina</taxon>
        <taxon>Arionoidea</taxon>
        <taxon>Arionidae</taxon>
        <taxon>Arion</taxon>
    </lineage>
</organism>
<protein>
    <submittedName>
        <fullName evidence="1">Uncharacterized protein</fullName>
    </submittedName>
</protein>
<accession>A0A0B6YD26</accession>